<feature type="non-terminal residue" evidence="1">
    <location>
        <position position="1"/>
    </location>
</feature>
<evidence type="ECO:0000313" key="2">
    <source>
        <dbReference type="Proteomes" id="UP000789366"/>
    </source>
</evidence>
<gene>
    <name evidence="1" type="ORF">SPELUC_LOCUS13673</name>
</gene>
<dbReference type="EMBL" id="CAJVPW010037187">
    <property type="protein sequence ID" value="CAG8739343.1"/>
    <property type="molecule type" value="Genomic_DNA"/>
</dbReference>
<reference evidence="1" key="1">
    <citation type="submission" date="2021-06" db="EMBL/GenBank/DDBJ databases">
        <authorList>
            <person name="Kallberg Y."/>
            <person name="Tangrot J."/>
            <person name="Rosling A."/>
        </authorList>
    </citation>
    <scope>NUCLEOTIDE SEQUENCE</scope>
    <source>
        <strain evidence="1">28 12/20/2015</strain>
    </source>
</reference>
<keyword evidence="2" id="KW-1185">Reference proteome</keyword>
<name>A0ACA9Q755_9GLOM</name>
<proteinExistence type="predicted"/>
<accession>A0ACA9Q755</accession>
<evidence type="ECO:0000313" key="1">
    <source>
        <dbReference type="EMBL" id="CAG8739343.1"/>
    </source>
</evidence>
<comment type="caution">
    <text evidence="1">The sequence shown here is derived from an EMBL/GenBank/DDBJ whole genome shotgun (WGS) entry which is preliminary data.</text>
</comment>
<organism evidence="1 2">
    <name type="scientific">Cetraspora pellucida</name>
    <dbReference type="NCBI Taxonomy" id="1433469"/>
    <lineage>
        <taxon>Eukaryota</taxon>
        <taxon>Fungi</taxon>
        <taxon>Fungi incertae sedis</taxon>
        <taxon>Mucoromycota</taxon>
        <taxon>Glomeromycotina</taxon>
        <taxon>Glomeromycetes</taxon>
        <taxon>Diversisporales</taxon>
        <taxon>Gigasporaceae</taxon>
        <taxon>Cetraspora</taxon>
    </lineage>
</organism>
<sequence>HLLELITDIPSNALKELWEVSYIASASTPHYFDSFSSDTMNFITISQDVESTTTKLLHYINQLRIGDVYTPTIREHVNKKVQFGAMMSVAKTSIQVAVSKGVTKELTEVLVQFIMKYHHDTGLDIKEISLPPSMFSTKVVEQETLPLNMASEVVELASNLSPALLTTTQITQQPLNDIESSVEEHNEHHTSSSKTCSYRLDKGHNICECSKYKSDLADKKNH</sequence>
<dbReference type="Proteomes" id="UP000789366">
    <property type="component" value="Unassembled WGS sequence"/>
</dbReference>
<protein>
    <submittedName>
        <fullName evidence="1">3465_t:CDS:1</fullName>
    </submittedName>
</protein>